<keyword evidence="4" id="KW-0804">Transcription</keyword>
<evidence type="ECO:0000256" key="1">
    <source>
        <dbReference type="ARBA" id="ARBA00009437"/>
    </source>
</evidence>
<dbReference type="PANTHER" id="PTHR30346:SF28">
    <property type="entry name" value="HTH-TYPE TRANSCRIPTIONAL REGULATOR CYNR"/>
    <property type="match status" value="1"/>
</dbReference>
<accession>A0ABT5E8A6</accession>
<keyword evidence="2" id="KW-0805">Transcription regulation</keyword>
<dbReference type="PROSITE" id="PS50931">
    <property type="entry name" value="HTH_LYSR"/>
    <property type="match status" value="1"/>
</dbReference>
<proteinExistence type="inferred from homology"/>
<organism evidence="6 7">
    <name type="scientific">Nannocystis bainbridge</name>
    <dbReference type="NCBI Taxonomy" id="2995303"/>
    <lineage>
        <taxon>Bacteria</taxon>
        <taxon>Pseudomonadati</taxon>
        <taxon>Myxococcota</taxon>
        <taxon>Polyangia</taxon>
        <taxon>Nannocystales</taxon>
        <taxon>Nannocystaceae</taxon>
        <taxon>Nannocystis</taxon>
    </lineage>
</organism>
<dbReference type="InterPro" id="IPR036388">
    <property type="entry name" value="WH-like_DNA-bd_sf"/>
</dbReference>
<dbReference type="Gene3D" id="3.40.190.10">
    <property type="entry name" value="Periplasmic binding protein-like II"/>
    <property type="match status" value="1"/>
</dbReference>
<dbReference type="Gene3D" id="1.10.10.10">
    <property type="entry name" value="Winged helix-like DNA-binding domain superfamily/Winged helix DNA-binding domain"/>
    <property type="match status" value="1"/>
</dbReference>
<dbReference type="PRINTS" id="PR00039">
    <property type="entry name" value="HTHLYSR"/>
</dbReference>
<keyword evidence="7" id="KW-1185">Reference proteome</keyword>
<dbReference type="EMBL" id="JAQNDL010000003">
    <property type="protein sequence ID" value="MDC0721128.1"/>
    <property type="molecule type" value="Genomic_DNA"/>
</dbReference>
<name>A0ABT5E8A6_9BACT</name>
<evidence type="ECO:0000313" key="6">
    <source>
        <dbReference type="EMBL" id="MDC0721128.1"/>
    </source>
</evidence>
<evidence type="ECO:0000313" key="7">
    <source>
        <dbReference type="Proteomes" id="UP001221686"/>
    </source>
</evidence>
<dbReference type="InterPro" id="IPR000847">
    <property type="entry name" value="LysR_HTH_N"/>
</dbReference>
<evidence type="ECO:0000259" key="5">
    <source>
        <dbReference type="PROSITE" id="PS50931"/>
    </source>
</evidence>
<sequence length="148" mass="16008">MELRHLRYFVTIAEEQSFRRAAERLHVSQSPLSRQMKDLEQEMGVELFEPDGRGIKLTAAGKVFAERARGVLVSVDAAVEEAKGVAGGRLGTAVIGFEPGATFTGALASLVAAFRRRAPRIGLQLLAMSSTEQWAALREGTIAFAYGS</sequence>
<evidence type="ECO:0000256" key="2">
    <source>
        <dbReference type="ARBA" id="ARBA00023015"/>
    </source>
</evidence>
<feature type="domain" description="HTH lysR-type" evidence="5">
    <location>
        <begin position="1"/>
        <end position="58"/>
    </location>
</feature>
<reference evidence="6 7" key="1">
    <citation type="submission" date="2022-11" db="EMBL/GenBank/DDBJ databases">
        <title>Minimal conservation of predation-associated metabolite biosynthetic gene clusters underscores biosynthetic potential of Myxococcota including descriptions for ten novel species: Archangium lansinium sp. nov., Myxococcus landrumus sp. nov., Nannocystis bai.</title>
        <authorList>
            <person name="Ahearne A."/>
            <person name="Stevens C."/>
            <person name="Dowd S."/>
        </authorList>
    </citation>
    <scope>NUCLEOTIDE SEQUENCE [LARGE SCALE GENOMIC DNA]</scope>
    <source>
        <strain evidence="6 7">BB15-2</strain>
    </source>
</reference>
<dbReference type="RefSeq" id="WP_272089629.1">
    <property type="nucleotide sequence ID" value="NZ_JAQNDL010000003.1"/>
</dbReference>
<keyword evidence="3" id="KW-0238">DNA-binding</keyword>
<protein>
    <submittedName>
        <fullName evidence="6">LysR family transcriptional regulator</fullName>
    </submittedName>
</protein>
<comment type="caution">
    <text evidence="6">The sequence shown here is derived from an EMBL/GenBank/DDBJ whole genome shotgun (WGS) entry which is preliminary data.</text>
</comment>
<evidence type="ECO:0000256" key="4">
    <source>
        <dbReference type="ARBA" id="ARBA00023163"/>
    </source>
</evidence>
<comment type="similarity">
    <text evidence="1">Belongs to the LysR transcriptional regulatory family.</text>
</comment>
<dbReference type="Proteomes" id="UP001221686">
    <property type="component" value="Unassembled WGS sequence"/>
</dbReference>
<dbReference type="InterPro" id="IPR036390">
    <property type="entry name" value="WH_DNA-bd_sf"/>
</dbReference>
<gene>
    <name evidence="6" type="ORF">POL25_29755</name>
</gene>
<dbReference type="SUPFAM" id="SSF46785">
    <property type="entry name" value="Winged helix' DNA-binding domain"/>
    <property type="match status" value="1"/>
</dbReference>
<evidence type="ECO:0000256" key="3">
    <source>
        <dbReference type="ARBA" id="ARBA00023125"/>
    </source>
</evidence>
<dbReference type="Pfam" id="PF00126">
    <property type="entry name" value="HTH_1"/>
    <property type="match status" value="1"/>
</dbReference>
<dbReference type="PANTHER" id="PTHR30346">
    <property type="entry name" value="TRANSCRIPTIONAL DUAL REGULATOR HCAR-RELATED"/>
    <property type="match status" value="1"/>
</dbReference>